<organism evidence="1 2">
    <name type="scientific">Sphingobacterium corticibacterium</name>
    <dbReference type="NCBI Taxonomy" id="2484746"/>
    <lineage>
        <taxon>Bacteria</taxon>
        <taxon>Pseudomonadati</taxon>
        <taxon>Bacteroidota</taxon>
        <taxon>Sphingobacteriia</taxon>
        <taxon>Sphingobacteriales</taxon>
        <taxon>Sphingobacteriaceae</taxon>
        <taxon>Sphingobacterium</taxon>
    </lineage>
</organism>
<proteinExistence type="predicted"/>
<dbReference type="SUPFAM" id="SSF53474">
    <property type="entry name" value="alpha/beta-Hydrolases"/>
    <property type="match status" value="1"/>
</dbReference>
<reference evidence="1 2" key="1">
    <citation type="submission" date="2019-02" db="EMBL/GenBank/DDBJ databases">
        <authorList>
            <person name="Li Y."/>
        </authorList>
    </citation>
    <scope>NUCLEOTIDE SEQUENCE [LARGE SCALE GENOMIC DNA]</scope>
    <source>
        <strain evidence="1 2">30C10-4-7</strain>
    </source>
</reference>
<dbReference type="Proteomes" id="UP000292855">
    <property type="component" value="Unassembled WGS sequence"/>
</dbReference>
<dbReference type="EMBL" id="SGIT01000006">
    <property type="protein sequence ID" value="RZF57998.1"/>
    <property type="molecule type" value="Genomic_DNA"/>
</dbReference>
<dbReference type="Gene3D" id="3.40.50.1820">
    <property type="entry name" value="alpha/beta hydrolase"/>
    <property type="match status" value="1"/>
</dbReference>
<dbReference type="InterPro" id="IPR029058">
    <property type="entry name" value="AB_hydrolase_fold"/>
</dbReference>
<name>A0A4V2DBH4_9SPHI</name>
<dbReference type="OrthoDB" id="9803578at2"/>
<dbReference type="AlphaFoldDB" id="A0A4V2DBH4"/>
<sequence>MSKKTFTVVVHILNNSNSFVGEQCYLASNVRNWQVDAHPAGVIPPLGKKTSVVLEGLEESELEFKITRGGWDTLSSTADGELLAPYRIDASRDTEVEVTIEGWRDKFPLSTASPQVHVMADQFYFPHLDTHRRIWIYLPEEYQYTDKQYPVLYMHDGQHLFDEATSVGRMGPVEWMVDETIDAANRQAIVLGIEHPAEIADRAREFLLFPFGEMTEPKGHLYLRDIVEVLKPYVDKHYRTLADKKHTGMVGSSFGGLLTLYAGLLHANVFGTLGVFSPSIWTGKKELEGFFAEKLKENACLLCGQCYYFYAGGREKRRNAPEGQGDMRADMLDFIDAHKKAMCVKIMIDIDEEGKHGALYWQKAFTRFYGRWQKEISGN</sequence>
<evidence type="ECO:0000313" key="2">
    <source>
        <dbReference type="Proteomes" id="UP000292855"/>
    </source>
</evidence>
<protein>
    <submittedName>
        <fullName evidence="1">Alpha/beta hydrolase</fullName>
    </submittedName>
</protein>
<gene>
    <name evidence="1" type="ORF">EWE74_20235</name>
</gene>
<comment type="caution">
    <text evidence="1">The sequence shown here is derived from an EMBL/GenBank/DDBJ whole genome shotgun (WGS) entry which is preliminary data.</text>
</comment>
<dbReference type="PANTHER" id="PTHR48098">
    <property type="entry name" value="ENTEROCHELIN ESTERASE-RELATED"/>
    <property type="match status" value="1"/>
</dbReference>
<keyword evidence="1" id="KW-0378">Hydrolase</keyword>
<evidence type="ECO:0000313" key="1">
    <source>
        <dbReference type="EMBL" id="RZF57998.1"/>
    </source>
</evidence>
<keyword evidence="2" id="KW-1185">Reference proteome</keyword>
<accession>A0A4V2DBH4</accession>
<dbReference type="GO" id="GO:0016787">
    <property type="term" value="F:hydrolase activity"/>
    <property type="evidence" value="ECO:0007669"/>
    <property type="project" value="UniProtKB-KW"/>
</dbReference>
<dbReference type="RefSeq" id="WP_130143482.1">
    <property type="nucleotide sequence ID" value="NZ_SGIT01000006.1"/>
</dbReference>
<dbReference type="Pfam" id="PF00756">
    <property type="entry name" value="Esterase"/>
    <property type="match status" value="1"/>
</dbReference>
<dbReference type="InterPro" id="IPR050583">
    <property type="entry name" value="Mycobacterial_A85_antigen"/>
</dbReference>
<dbReference type="PANTHER" id="PTHR48098:SF6">
    <property type="entry name" value="FERRI-BACILLIBACTIN ESTERASE BESA"/>
    <property type="match status" value="1"/>
</dbReference>
<dbReference type="InterPro" id="IPR000801">
    <property type="entry name" value="Esterase-like"/>
</dbReference>